<dbReference type="EMBL" id="KI913391">
    <property type="protein sequence ID" value="ETV64120.1"/>
    <property type="molecule type" value="Genomic_DNA"/>
</dbReference>
<dbReference type="RefSeq" id="XP_009846397.1">
    <property type="nucleotide sequence ID" value="XM_009848095.1"/>
</dbReference>
<name>W4F9G1_APHAT</name>
<dbReference type="OrthoDB" id="1058301at2759"/>
<evidence type="ECO:0000313" key="1">
    <source>
        <dbReference type="EMBL" id="ETV64120.1"/>
    </source>
</evidence>
<reference evidence="1" key="1">
    <citation type="submission" date="2013-12" db="EMBL/GenBank/DDBJ databases">
        <title>The Genome Sequence of Aphanomyces astaci APO3.</title>
        <authorList>
            <consortium name="The Broad Institute Genomics Platform"/>
            <person name="Russ C."/>
            <person name="Tyler B."/>
            <person name="van West P."/>
            <person name="Dieguez-Uribeondo J."/>
            <person name="Young S.K."/>
            <person name="Zeng Q."/>
            <person name="Gargeya S."/>
            <person name="Fitzgerald M."/>
            <person name="Abouelleil A."/>
            <person name="Alvarado L."/>
            <person name="Chapman S.B."/>
            <person name="Gainer-Dewar J."/>
            <person name="Goldberg J."/>
            <person name="Griggs A."/>
            <person name="Gujja S."/>
            <person name="Hansen M."/>
            <person name="Howarth C."/>
            <person name="Imamovic A."/>
            <person name="Ireland A."/>
            <person name="Larimer J."/>
            <person name="McCowan C."/>
            <person name="Murphy C."/>
            <person name="Pearson M."/>
            <person name="Poon T.W."/>
            <person name="Priest M."/>
            <person name="Roberts A."/>
            <person name="Saif S."/>
            <person name="Shea T."/>
            <person name="Sykes S."/>
            <person name="Wortman J."/>
            <person name="Nusbaum C."/>
            <person name="Birren B."/>
        </authorList>
    </citation>
    <scope>NUCLEOTIDE SEQUENCE [LARGE SCALE GENOMIC DNA]</scope>
    <source>
        <strain evidence="1">APO3</strain>
    </source>
</reference>
<gene>
    <name evidence="1" type="ORF">H257_18948</name>
</gene>
<sequence length="96" mass="10422">MSGINIWAPPIWVLLQAKDGQIAPSQAAIDAKAVGLDLIAWSRERSGFMTNPHHGGWYYQTLNSIITRESDILVALHVLAKTLASKVSLPTGQARS</sequence>
<proteinExistence type="predicted"/>
<organism evidence="1">
    <name type="scientific">Aphanomyces astaci</name>
    <name type="common">Crayfish plague agent</name>
    <dbReference type="NCBI Taxonomy" id="112090"/>
    <lineage>
        <taxon>Eukaryota</taxon>
        <taxon>Sar</taxon>
        <taxon>Stramenopiles</taxon>
        <taxon>Oomycota</taxon>
        <taxon>Saprolegniomycetes</taxon>
        <taxon>Saprolegniales</taxon>
        <taxon>Verrucalvaceae</taxon>
        <taxon>Aphanomyces</taxon>
    </lineage>
</organism>
<dbReference type="GeneID" id="20820944"/>
<accession>W4F9G1</accession>
<protein>
    <submittedName>
        <fullName evidence="1">Uncharacterized protein</fullName>
    </submittedName>
</protein>
<dbReference type="VEuPathDB" id="FungiDB:H257_18948"/>
<feature type="non-terminal residue" evidence="1">
    <location>
        <position position="96"/>
    </location>
</feature>
<dbReference type="AlphaFoldDB" id="W4F9G1"/>